<dbReference type="EnsemblPlants" id="AVESA.00010b.r2.5AG0846440.1">
    <property type="protein sequence ID" value="AVESA.00010b.r2.5AG0846440.1.CDS"/>
    <property type="gene ID" value="AVESA.00010b.r2.5AG0846440"/>
</dbReference>
<reference evidence="1" key="1">
    <citation type="submission" date="2021-05" db="EMBL/GenBank/DDBJ databases">
        <authorList>
            <person name="Scholz U."/>
            <person name="Mascher M."/>
            <person name="Fiebig A."/>
        </authorList>
    </citation>
    <scope>NUCLEOTIDE SEQUENCE [LARGE SCALE GENOMIC DNA]</scope>
</reference>
<sequence>MRIAGAAVWHRVTLLFLLSFPSFSTSGCRGMAERRALICKTPPSLHHQSPRRRNRLAALPILLTPLPESLETMPKRRREYDCTTGSSEINKPQELVDTLEEQFGYSNTTGQGVWSEISKEVASKLSKSVFAIASFHGDEMRCSCSGIVIYWRRDLITLLTSASLVRSFHDESKIDEDLTIKVWNQHYQYVDGWLEQYDLHYNIALVNIPSTSFLCPANLHHQIQLESGSKVVAVGCLFNSRKLMATSGIVMDKVSRFGSEEFLISTCKISKAGTGGPLVDFNGNFLGMNLYDAEQTTVLRRNIIIKFLERLGIFQPQHKQGGRRTSDIMVRSTNNGVYLSTNSHFDPLVPIDTIHEKLRSLGYPLPEKNCRGMKFINGFEEKFPCMDVSCRSVLKDLSEEVTLKLSCSVVSLASFNGNIRLFACTGILIECTSVLTSASLFRSSNDENTIDDDLRIEVCLPNKQITTGKLQHCSLHYNLAVVNIMASPDLHTTNLYHEVQFEPCCKVVAVGRIFATGSLTATSGTLTDEPSNFDCTELLTSTCQITKAGIGGPLVDFDGNFIGMNFYDEEKTPFIPRNIILECLRHFETKRSVAAGSIIDCNLNRWPVPKPYWVYPASDWDFVTCEKIDLRAARPTLL</sequence>
<organism evidence="1 2">
    <name type="scientific">Avena sativa</name>
    <name type="common">Oat</name>
    <dbReference type="NCBI Taxonomy" id="4498"/>
    <lineage>
        <taxon>Eukaryota</taxon>
        <taxon>Viridiplantae</taxon>
        <taxon>Streptophyta</taxon>
        <taxon>Embryophyta</taxon>
        <taxon>Tracheophyta</taxon>
        <taxon>Spermatophyta</taxon>
        <taxon>Magnoliopsida</taxon>
        <taxon>Liliopsida</taxon>
        <taxon>Poales</taxon>
        <taxon>Poaceae</taxon>
        <taxon>BOP clade</taxon>
        <taxon>Pooideae</taxon>
        <taxon>Poodae</taxon>
        <taxon>Poeae</taxon>
        <taxon>Poeae Chloroplast Group 1 (Aveneae type)</taxon>
        <taxon>Aveninae</taxon>
        <taxon>Avena</taxon>
    </lineage>
</organism>
<accession>A0ACD5XS79</accession>
<protein>
    <submittedName>
        <fullName evidence="1">Uncharacterized protein</fullName>
    </submittedName>
</protein>
<proteinExistence type="predicted"/>
<reference evidence="1" key="2">
    <citation type="submission" date="2025-09" db="UniProtKB">
        <authorList>
            <consortium name="EnsemblPlants"/>
        </authorList>
    </citation>
    <scope>IDENTIFICATION</scope>
</reference>
<evidence type="ECO:0000313" key="2">
    <source>
        <dbReference type="Proteomes" id="UP001732700"/>
    </source>
</evidence>
<keyword evidence="2" id="KW-1185">Reference proteome</keyword>
<name>A0ACD5XS79_AVESA</name>
<evidence type="ECO:0000313" key="1">
    <source>
        <dbReference type="EnsemblPlants" id="AVESA.00010b.r2.5AG0846440.1.CDS"/>
    </source>
</evidence>
<dbReference type="Proteomes" id="UP001732700">
    <property type="component" value="Chromosome 5A"/>
</dbReference>